<dbReference type="Proteomes" id="UP000011086">
    <property type="component" value="Unassembled WGS sequence"/>
</dbReference>
<protein>
    <submittedName>
        <fullName evidence="1">Uncharacterized protein</fullName>
    </submittedName>
</protein>
<accession>A0AA97PQY0</accession>
<gene>
    <name evidence="1" type="ORF">OOU_Y34scaffold00140g62</name>
</gene>
<name>A0AA97PQY0_PYRO3</name>
<evidence type="ECO:0000313" key="1">
    <source>
        <dbReference type="EMBL" id="ELQ43654.1"/>
    </source>
</evidence>
<dbReference type="AlphaFoldDB" id="A0AA97PQY0"/>
<reference evidence="1" key="1">
    <citation type="journal article" date="2012" name="PLoS Genet.">
        <title>Comparative analysis of the genomes of two field isolates of the rice blast fungus Magnaporthe oryzae.</title>
        <authorList>
            <person name="Xue M."/>
            <person name="Yang J."/>
            <person name="Li Z."/>
            <person name="Hu S."/>
            <person name="Yao N."/>
            <person name="Dean R.A."/>
            <person name="Zhao W."/>
            <person name="Shen M."/>
            <person name="Zhang H."/>
            <person name="Li C."/>
            <person name="Liu L."/>
            <person name="Cao L."/>
            <person name="Xu X."/>
            <person name="Xing Y."/>
            <person name="Hsiang T."/>
            <person name="Zhang Z."/>
            <person name="Xu J.R."/>
            <person name="Peng Y.L."/>
        </authorList>
    </citation>
    <scope>NUCLEOTIDE SEQUENCE</scope>
    <source>
        <strain evidence="1">Y34</strain>
    </source>
</reference>
<organism evidence="1">
    <name type="scientific">Pyricularia oryzae (strain Y34)</name>
    <name type="common">Rice blast fungus</name>
    <name type="synonym">Magnaporthe oryzae</name>
    <dbReference type="NCBI Taxonomy" id="1143189"/>
    <lineage>
        <taxon>Eukaryota</taxon>
        <taxon>Fungi</taxon>
        <taxon>Dikarya</taxon>
        <taxon>Ascomycota</taxon>
        <taxon>Pezizomycotina</taxon>
        <taxon>Sordariomycetes</taxon>
        <taxon>Sordariomycetidae</taxon>
        <taxon>Magnaporthales</taxon>
        <taxon>Pyriculariaceae</taxon>
        <taxon>Pyricularia</taxon>
    </lineage>
</organism>
<sequence>MAVVYRYGLDCPTPVKISLKITPGLASCEKKGENKRQFQANLHSYVNSLAPQRGGSDDEGHVTATSYFAVLQK</sequence>
<dbReference type="EMBL" id="JH793818">
    <property type="protein sequence ID" value="ELQ43654.1"/>
    <property type="molecule type" value="Genomic_DNA"/>
</dbReference>
<proteinExistence type="predicted"/>